<evidence type="ECO:0000259" key="2">
    <source>
        <dbReference type="Pfam" id="PF13439"/>
    </source>
</evidence>
<protein>
    <submittedName>
        <fullName evidence="3">GDP-mannose-dependent alpha-(1-6)-phosphatidylinositol monomannoside mannosyltransferase</fullName>
    </submittedName>
</protein>
<dbReference type="AlphaFoldDB" id="A0A517T4M4"/>
<dbReference type="InterPro" id="IPR001296">
    <property type="entry name" value="Glyco_trans_1"/>
</dbReference>
<reference evidence="3 4" key="1">
    <citation type="submission" date="2019-02" db="EMBL/GenBank/DDBJ databases">
        <title>Deep-cultivation of Planctomycetes and their phenomic and genomic characterization uncovers novel biology.</title>
        <authorList>
            <person name="Wiegand S."/>
            <person name="Jogler M."/>
            <person name="Boedeker C."/>
            <person name="Pinto D."/>
            <person name="Vollmers J."/>
            <person name="Rivas-Marin E."/>
            <person name="Kohn T."/>
            <person name="Peeters S.H."/>
            <person name="Heuer A."/>
            <person name="Rast P."/>
            <person name="Oberbeckmann S."/>
            <person name="Bunk B."/>
            <person name="Jeske O."/>
            <person name="Meyerdierks A."/>
            <person name="Storesund J.E."/>
            <person name="Kallscheuer N."/>
            <person name="Luecker S."/>
            <person name="Lage O.M."/>
            <person name="Pohl T."/>
            <person name="Merkel B.J."/>
            <person name="Hornburger P."/>
            <person name="Mueller R.-W."/>
            <person name="Bruemmer F."/>
            <person name="Labrenz M."/>
            <person name="Spormann A.M."/>
            <person name="Op den Camp H."/>
            <person name="Overmann J."/>
            <person name="Amann R."/>
            <person name="Jetten M.S.M."/>
            <person name="Mascher T."/>
            <person name="Medema M.H."/>
            <person name="Devos D.P."/>
            <person name="Kaster A.-K."/>
            <person name="Ovreas L."/>
            <person name="Rohde M."/>
            <person name="Galperin M.Y."/>
            <person name="Jogler C."/>
        </authorList>
    </citation>
    <scope>NUCLEOTIDE SEQUENCE [LARGE SCALE GENOMIC DNA]</scope>
    <source>
        <strain evidence="3 4">V22</strain>
    </source>
</reference>
<dbReference type="InterPro" id="IPR028098">
    <property type="entry name" value="Glyco_trans_4-like_N"/>
</dbReference>
<feature type="domain" description="Glycosyltransferase subfamily 4-like N-terminal" evidence="2">
    <location>
        <begin position="59"/>
        <end position="219"/>
    </location>
</feature>
<dbReference type="EMBL" id="CP036316">
    <property type="protein sequence ID" value="QDT63301.1"/>
    <property type="molecule type" value="Genomic_DNA"/>
</dbReference>
<evidence type="ECO:0000313" key="4">
    <source>
        <dbReference type="Proteomes" id="UP000319976"/>
    </source>
</evidence>
<keyword evidence="3" id="KW-0808">Transferase</keyword>
<keyword evidence="3" id="KW-0328">Glycosyltransferase</keyword>
<dbReference type="Pfam" id="PF13439">
    <property type="entry name" value="Glyco_transf_4"/>
    <property type="match status" value="1"/>
</dbReference>
<dbReference type="Proteomes" id="UP000319976">
    <property type="component" value="Chromosome"/>
</dbReference>
<dbReference type="SUPFAM" id="SSF51161">
    <property type="entry name" value="Trimeric LpxA-like enzymes"/>
    <property type="match status" value="1"/>
</dbReference>
<keyword evidence="4" id="KW-1185">Reference proteome</keyword>
<dbReference type="Pfam" id="PF00534">
    <property type="entry name" value="Glycos_transf_1"/>
    <property type="match status" value="1"/>
</dbReference>
<dbReference type="Gene3D" id="2.160.10.10">
    <property type="entry name" value="Hexapeptide repeat proteins"/>
    <property type="match status" value="1"/>
</dbReference>
<name>A0A517T4M4_9PLAN</name>
<dbReference type="CDD" id="cd04647">
    <property type="entry name" value="LbH_MAT_like"/>
    <property type="match status" value="1"/>
</dbReference>
<sequence>MTSDPAQSVLTKATDETTELATSIKENEMAVAPKVNPLFEPGPRGPIRVGFVMHAMQVAGAEVLVAETIRHYRDQLHPVIFCLDAIGQLGEELQSEGVEVVLLDRQPEGKDWGLPNRLAAAVREHNIELLHAHQYTPFYYSALARLNGAGGVKLIFTEHGRHFPDKVGQLRRWGNKLLLQYQAHRVNACCRFSAKALVQRDGFSASRVDVIPNGIQIDRYGKISREDARRKLDIPGETTLITCVARMHPVKDHATLLKAFAGSSICLDATLLLVGDGPERAKLEDLARSLHVADRVWFWGVRDDVPTILAASDLFVLNSISEAASLTLLEAMASRLAVVVTKVGGNPEIVRHNKDGILVRRKIPSETQQAIDTLLSDPQLRNIMGQKGRERVETEFQLHQTIKAYGQLYAELATEQSPDKAYGSSGWKQHARNIINGLCSILVLPVVLWFQLLSAFIGPDRTLENTSQLMALIPGAMGNVLRRAFLSWTIAECAATATVCFGTLFSKTCARLGEHVYVGPNCHLGDVDLKRDTLIAPGVQIPSGGNTHTFDDRSIPIREQQGASRKVTVGPDAWIGANAVVMDDVGRGAVVAAGSVVTSPVESFHVVAGVPAKTIRIRGEEPSAETETES</sequence>
<dbReference type="PANTHER" id="PTHR45947:SF3">
    <property type="entry name" value="SULFOQUINOVOSYL TRANSFERASE SQD2"/>
    <property type="match status" value="1"/>
</dbReference>
<evidence type="ECO:0000313" key="3">
    <source>
        <dbReference type="EMBL" id="QDT63301.1"/>
    </source>
</evidence>
<dbReference type="KEGG" id="chya:V22_05210"/>
<accession>A0A517T4M4</accession>
<dbReference type="InterPro" id="IPR050194">
    <property type="entry name" value="Glycosyltransferase_grp1"/>
</dbReference>
<dbReference type="SUPFAM" id="SSF53756">
    <property type="entry name" value="UDP-Glycosyltransferase/glycogen phosphorylase"/>
    <property type="match status" value="1"/>
</dbReference>
<gene>
    <name evidence="3" type="primary">pimB_2</name>
    <name evidence="3" type="ORF">V22_05210</name>
</gene>
<evidence type="ECO:0000259" key="1">
    <source>
        <dbReference type="Pfam" id="PF00534"/>
    </source>
</evidence>
<dbReference type="PANTHER" id="PTHR45947">
    <property type="entry name" value="SULFOQUINOVOSYL TRANSFERASE SQD2"/>
    <property type="match status" value="1"/>
</dbReference>
<organism evidence="3 4">
    <name type="scientific">Calycomorphotria hydatis</name>
    <dbReference type="NCBI Taxonomy" id="2528027"/>
    <lineage>
        <taxon>Bacteria</taxon>
        <taxon>Pseudomonadati</taxon>
        <taxon>Planctomycetota</taxon>
        <taxon>Planctomycetia</taxon>
        <taxon>Planctomycetales</taxon>
        <taxon>Planctomycetaceae</taxon>
        <taxon>Calycomorphotria</taxon>
    </lineage>
</organism>
<dbReference type="GO" id="GO:0016757">
    <property type="term" value="F:glycosyltransferase activity"/>
    <property type="evidence" value="ECO:0007669"/>
    <property type="project" value="UniProtKB-KW"/>
</dbReference>
<dbReference type="InterPro" id="IPR011004">
    <property type="entry name" value="Trimer_LpxA-like_sf"/>
</dbReference>
<proteinExistence type="predicted"/>
<dbReference type="Gene3D" id="3.40.50.2000">
    <property type="entry name" value="Glycogen Phosphorylase B"/>
    <property type="match status" value="2"/>
</dbReference>
<feature type="domain" description="Glycosyl transferase family 1" evidence="1">
    <location>
        <begin position="225"/>
        <end position="391"/>
    </location>
</feature>